<reference evidence="4 5" key="1">
    <citation type="journal article" date="2016" name="Nat. Commun.">
        <title>Thousands of microbial genomes shed light on interconnected biogeochemical processes in an aquifer system.</title>
        <authorList>
            <person name="Anantharaman K."/>
            <person name="Brown C.T."/>
            <person name="Hug L.A."/>
            <person name="Sharon I."/>
            <person name="Castelle C.J."/>
            <person name="Probst A.J."/>
            <person name="Thomas B.C."/>
            <person name="Singh A."/>
            <person name="Wilkins M.J."/>
            <person name="Karaoz U."/>
            <person name="Brodie E.L."/>
            <person name="Williams K.H."/>
            <person name="Hubbard S.S."/>
            <person name="Banfield J.F."/>
        </authorList>
    </citation>
    <scope>NUCLEOTIDE SEQUENCE [LARGE SCALE GENOMIC DNA]</scope>
</reference>
<evidence type="ECO:0000313" key="4">
    <source>
        <dbReference type="EMBL" id="OGZ00088.1"/>
    </source>
</evidence>
<dbReference type="EMBL" id="MHLA01000007">
    <property type="protein sequence ID" value="OGZ00088.1"/>
    <property type="molecule type" value="Genomic_DNA"/>
</dbReference>
<feature type="transmembrane region" description="Helical" evidence="1">
    <location>
        <begin position="61"/>
        <end position="86"/>
    </location>
</feature>
<comment type="caution">
    <text evidence="4">The sequence shown here is derived from an EMBL/GenBank/DDBJ whole genome shotgun (WGS) entry which is preliminary data.</text>
</comment>
<accession>A0A1G2CI50</accession>
<dbReference type="STRING" id="1798650.A2945_00095"/>
<evidence type="ECO:0008006" key="6">
    <source>
        <dbReference type="Google" id="ProtNLM"/>
    </source>
</evidence>
<organism evidence="4 5">
    <name type="scientific">Candidatus Liptonbacteria bacterium RIFCSPLOWO2_01_FULL_52_25</name>
    <dbReference type="NCBI Taxonomy" id="1798650"/>
    <lineage>
        <taxon>Bacteria</taxon>
        <taxon>Candidatus Liptoniibacteriota</taxon>
    </lineage>
</organism>
<name>A0A1G2CI50_9BACT</name>
<dbReference type="PANTHER" id="PTHR30595">
    <property type="entry name" value="GLPR-RELATED TRANSCRIPTIONAL REPRESSOR"/>
    <property type="match status" value="1"/>
</dbReference>
<dbReference type="Pfam" id="PF03703">
    <property type="entry name" value="bPH_2"/>
    <property type="match status" value="1"/>
</dbReference>
<keyword evidence="1" id="KW-0812">Transmembrane</keyword>
<evidence type="ECO:0000259" key="3">
    <source>
        <dbReference type="Pfam" id="PF04326"/>
    </source>
</evidence>
<dbReference type="Pfam" id="PF04326">
    <property type="entry name" value="SLFN_AlbA_2"/>
    <property type="match status" value="1"/>
</dbReference>
<gene>
    <name evidence="4" type="ORF">A2945_00095</name>
</gene>
<keyword evidence="1" id="KW-0472">Membrane</keyword>
<dbReference type="PANTHER" id="PTHR30595:SF6">
    <property type="entry name" value="SCHLAFEN ALBA-2 DOMAIN-CONTAINING PROTEIN"/>
    <property type="match status" value="1"/>
</dbReference>
<evidence type="ECO:0000256" key="1">
    <source>
        <dbReference type="SAM" id="Phobius"/>
    </source>
</evidence>
<dbReference type="Proteomes" id="UP000178880">
    <property type="component" value="Unassembled WGS sequence"/>
</dbReference>
<dbReference type="InterPro" id="IPR038461">
    <property type="entry name" value="Schlafen_AlbA_2_dom_sf"/>
</dbReference>
<feature type="transmembrane region" description="Helical" evidence="1">
    <location>
        <begin position="20"/>
        <end position="41"/>
    </location>
</feature>
<dbReference type="InterPro" id="IPR007421">
    <property type="entry name" value="Schlafen_AlbA_2_dom"/>
</dbReference>
<protein>
    <recommendedName>
        <fullName evidence="6">Schlafen AlbA-2 domain-containing protein</fullName>
    </recommendedName>
</protein>
<sequence length="338" mass="38051">MKYMAKNTVITIKQHPVVIIRNLLIMQLMAYAVFVAIGALADYGAIYHGLSFGKIISYQFVYFFAIALGEALLTLLIFLSWSFAYYQLSSREVFIAGGIVRRRKTAVPTGDIDVVSHEYTALGKFLKYGTVRVATRTGKTFRLKFVATPERYVNILKRMKAGEFGKAALPEVPLVTDPSDLLHKEENDRLEFKTTMRFDVHTGQVNKQLEKVVMKTVAAFLNSNGGHLVLGVDDRRNVVGLHHDYASLTRQDQDGFENHFTHAFNSMIGAQFRGFVKLQFAQAGGKDVCIVHVQPATRPVYVRFDKAEEFYVRTGNSTTPLSLSEAASYLALNRRRFS</sequence>
<dbReference type="Gene3D" id="3.30.950.30">
    <property type="entry name" value="Schlafen, AAA domain"/>
    <property type="match status" value="1"/>
</dbReference>
<feature type="domain" description="Schlafen AlbA-2" evidence="3">
    <location>
        <begin position="186"/>
        <end position="321"/>
    </location>
</feature>
<evidence type="ECO:0000313" key="5">
    <source>
        <dbReference type="Proteomes" id="UP000178880"/>
    </source>
</evidence>
<evidence type="ECO:0000259" key="2">
    <source>
        <dbReference type="Pfam" id="PF03703"/>
    </source>
</evidence>
<dbReference type="InterPro" id="IPR005182">
    <property type="entry name" value="YdbS-like_PH"/>
</dbReference>
<proteinExistence type="predicted"/>
<feature type="domain" description="YdbS-like PH" evidence="2">
    <location>
        <begin position="81"/>
        <end position="149"/>
    </location>
</feature>
<dbReference type="AlphaFoldDB" id="A0A1G2CI50"/>
<keyword evidence="1" id="KW-1133">Transmembrane helix</keyword>